<dbReference type="RefSeq" id="WP_342388754.1">
    <property type="nucleotide sequence ID" value="NZ_CP138333.2"/>
</dbReference>
<name>A0ABZ3CLC2_9STAP</name>
<dbReference type="InterPro" id="IPR035069">
    <property type="entry name" value="TTHA1013/TTHA0281-like"/>
</dbReference>
<gene>
    <name evidence="1" type="ORF">RQP18_03365</name>
</gene>
<dbReference type="Proteomes" id="UP001455384">
    <property type="component" value="Chromosome"/>
</dbReference>
<dbReference type="EMBL" id="CP138333">
    <property type="protein sequence ID" value="WZX30235.1"/>
    <property type="molecule type" value="Genomic_DNA"/>
</dbReference>
<proteinExistence type="predicted"/>
<dbReference type="SUPFAM" id="SSF143100">
    <property type="entry name" value="TTHA1013/TTHA0281-like"/>
    <property type="match status" value="1"/>
</dbReference>
<reference evidence="2" key="1">
    <citation type="submission" date="2023-10" db="EMBL/GenBank/DDBJ databases">
        <title>Genome analysis and identification of Salinococcus sp. Bachu38 nov., a PGPR from the rhizosphere of Tamarix.</title>
        <authorList>
            <person name="Liang Z."/>
            <person name="Zhang X."/>
            <person name="Jia J."/>
            <person name="Chen X."/>
            <person name="Wang Y."/>
            <person name="Wang Q."/>
            <person name="Wang R."/>
        </authorList>
    </citation>
    <scope>NUCLEOTIDE SEQUENCE [LARGE SCALE GENOMIC DNA]</scope>
    <source>
        <strain evidence="2">Bachu38</strain>
    </source>
</reference>
<protein>
    <recommendedName>
        <fullName evidence="3">HicB family protein</fullName>
    </recommendedName>
</protein>
<sequence>MRTVEDHMNLNYEVVVAEEKDFDGTVYYVAFHEELFGIEGLGDTKEEAIRDLKKSKEIWFRNMIENDDYVPLPKNFDR</sequence>
<dbReference type="Gene3D" id="3.30.160.250">
    <property type="match status" value="1"/>
</dbReference>
<evidence type="ECO:0008006" key="3">
    <source>
        <dbReference type="Google" id="ProtNLM"/>
    </source>
</evidence>
<keyword evidence="2" id="KW-1185">Reference proteome</keyword>
<evidence type="ECO:0000313" key="1">
    <source>
        <dbReference type="EMBL" id="WZX30235.1"/>
    </source>
</evidence>
<accession>A0ABZ3CLC2</accession>
<organism evidence="1 2">
    <name type="scientific">Salinicoccus bachuensis</name>
    <dbReference type="NCBI Taxonomy" id="3136731"/>
    <lineage>
        <taxon>Bacteria</taxon>
        <taxon>Bacillati</taxon>
        <taxon>Bacillota</taxon>
        <taxon>Bacilli</taxon>
        <taxon>Bacillales</taxon>
        <taxon>Staphylococcaceae</taxon>
        <taxon>Salinicoccus</taxon>
    </lineage>
</organism>
<evidence type="ECO:0000313" key="2">
    <source>
        <dbReference type="Proteomes" id="UP001455384"/>
    </source>
</evidence>